<evidence type="ECO:0000313" key="3">
    <source>
        <dbReference type="Proteomes" id="UP000460298"/>
    </source>
</evidence>
<feature type="transmembrane region" description="Helical" evidence="1">
    <location>
        <begin position="6"/>
        <end position="24"/>
    </location>
</feature>
<name>A0A833LZP1_9LEPT</name>
<dbReference type="OrthoDB" id="9985929at2"/>
<keyword evidence="1" id="KW-1133">Transmembrane helix</keyword>
<dbReference type="AlphaFoldDB" id="A0A833LZP1"/>
<dbReference type="EMBL" id="WBUI01000003">
    <property type="protein sequence ID" value="KAB2934402.1"/>
    <property type="molecule type" value="Genomic_DNA"/>
</dbReference>
<gene>
    <name evidence="2" type="ORF">F9K24_05085</name>
</gene>
<dbReference type="Proteomes" id="UP000460298">
    <property type="component" value="Unassembled WGS sequence"/>
</dbReference>
<comment type="caution">
    <text evidence="2">The sequence shown here is derived from an EMBL/GenBank/DDBJ whole genome shotgun (WGS) entry which is preliminary data.</text>
</comment>
<reference evidence="2 3" key="1">
    <citation type="submission" date="2019-10" db="EMBL/GenBank/DDBJ databases">
        <title>Extracellular Electron Transfer in a Candidatus Methanoperedens spp. Enrichment Culture.</title>
        <authorList>
            <person name="Berger S."/>
            <person name="Rangel Shaw D."/>
            <person name="Berben T."/>
            <person name="In 'T Zandt M."/>
            <person name="Frank J."/>
            <person name="Reimann J."/>
            <person name="Jetten M.S.M."/>
            <person name="Welte C.U."/>
        </authorList>
    </citation>
    <scope>NUCLEOTIDE SEQUENCE [LARGE SCALE GENOMIC DNA]</scope>
    <source>
        <strain evidence="2">SB12</strain>
    </source>
</reference>
<evidence type="ECO:0000313" key="2">
    <source>
        <dbReference type="EMBL" id="KAB2934402.1"/>
    </source>
</evidence>
<protein>
    <submittedName>
        <fullName evidence="2">Uncharacterized protein</fullName>
    </submittedName>
</protein>
<keyword evidence="1" id="KW-0812">Transmembrane</keyword>
<accession>A0A833LZP1</accession>
<evidence type="ECO:0000256" key="1">
    <source>
        <dbReference type="SAM" id="Phobius"/>
    </source>
</evidence>
<feature type="transmembrane region" description="Helical" evidence="1">
    <location>
        <begin position="36"/>
        <end position="53"/>
    </location>
</feature>
<feature type="transmembrane region" description="Helical" evidence="1">
    <location>
        <begin position="65"/>
        <end position="88"/>
    </location>
</feature>
<organism evidence="2 3">
    <name type="scientific">Leptonema illini</name>
    <dbReference type="NCBI Taxonomy" id="183"/>
    <lineage>
        <taxon>Bacteria</taxon>
        <taxon>Pseudomonadati</taxon>
        <taxon>Spirochaetota</taxon>
        <taxon>Spirochaetia</taxon>
        <taxon>Leptospirales</taxon>
        <taxon>Leptospiraceae</taxon>
        <taxon>Leptonema</taxon>
    </lineage>
</organism>
<proteinExistence type="predicted"/>
<keyword evidence="1" id="KW-0472">Membrane</keyword>
<dbReference type="RefSeq" id="WP_002772778.1">
    <property type="nucleotide sequence ID" value="NZ_JQDG01000019.1"/>
</dbReference>
<sequence length="89" mass="9752">MTGNLTSYLLQFAVLLLGIALLIVNRYWNKGPAVDASGIFFINIFWITMVLGHDLPIWSALRNTVAGGLILLSILAINLIAVAVLAFFY</sequence>